<accession>A0AAN6SM24</accession>
<dbReference type="EMBL" id="MU854648">
    <property type="protein sequence ID" value="KAK4032115.1"/>
    <property type="molecule type" value="Genomic_DNA"/>
</dbReference>
<name>A0AAN6SM24_9PEZI</name>
<dbReference type="GO" id="GO:0016616">
    <property type="term" value="F:oxidoreductase activity, acting on the CH-OH group of donors, NAD or NADP as acceptor"/>
    <property type="evidence" value="ECO:0007669"/>
    <property type="project" value="TreeGrafter"/>
</dbReference>
<sequence>MASFPLDDHFPAVPNVCLGETTPTPSLFDLAGKTALVTGGNGGIGRGIALGLAEAGADIIIIQIPGEVSDFPQQLAKSTGRRVDTYDCDLASSDAIRETVKDVLERDGRTVDILCNVAGISGGFVPILDETDAHRELVVQIHYHAVYVLSQLIGRHLAERGQGGKIINIASIAAEKAMTRFSVYGPVKAAVGQLTNSLANELAVYNIQVNVLYPGWIHTPMSARSFGDAEASARIVKTVPAGRWGKPSDFKGVAVFLASAASDYVTGARIYVDGGTHSM</sequence>
<evidence type="ECO:0008006" key="6">
    <source>
        <dbReference type="Google" id="ProtNLM"/>
    </source>
</evidence>
<evidence type="ECO:0000256" key="2">
    <source>
        <dbReference type="ARBA" id="ARBA00022857"/>
    </source>
</evidence>
<protein>
    <recommendedName>
        <fullName evidence="6">2-deoxy-D-gluconate 3-dehydrogenase</fullName>
    </recommendedName>
</protein>
<evidence type="ECO:0000256" key="1">
    <source>
        <dbReference type="ARBA" id="ARBA00006484"/>
    </source>
</evidence>
<reference evidence="5" key="1">
    <citation type="journal article" date="2023" name="Mol. Phylogenet. Evol.">
        <title>Genome-scale phylogeny and comparative genomics of the fungal order Sordariales.</title>
        <authorList>
            <person name="Hensen N."/>
            <person name="Bonometti L."/>
            <person name="Westerberg I."/>
            <person name="Brannstrom I.O."/>
            <person name="Guillou S."/>
            <person name="Cros-Aarteil S."/>
            <person name="Calhoun S."/>
            <person name="Haridas S."/>
            <person name="Kuo A."/>
            <person name="Mondo S."/>
            <person name="Pangilinan J."/>
            <person name="Riley R."/>
            <person name="LaButti K."/>
            <person name="Andreopoulos B."/>
            <person name="Lipzen A."/>
            <person name="Chen C."/>
            <person name="Yan M."/>
            <person name="Daum C."/>
            <person name="Ng V."/>
            <person name="Clum A."/>
            <person name="Steindorff A."/>
            <person name="Ohm R.A."/>
            <person name="Martin F."/>
            <person name="Silar P."/>
            <person name="Natvig D.O."/>
            <person name="Lalanne C."/>
            <person name="Gautier V."/>
            <person name="Ament-Velasquez S.L."/>
            <person name="Kruys A."/>
            <person name="Hutchinson M.I."/>
            <person name="Powell A.J."/>
            <person name="Barry K."/>
            <person name="Miller A.N."/>
            <person name="Grigoriev I.V."/>
            <person name="Debuchy R."/>
            <person name="Gladieux P."/>
            <person name="Hiltunen Thoren M."/>
            <person name="Johannesson H."/>
        </authorList>
    </citation>
    <scope>NUCLEOTIDE SEQUENCE [LARGE SCALE GENOMIC DNA]</scope>
    <source>
        <strain evidence="5">CBS 284.82</strain>
    </source>
</reference>
<dbReference type="Pfam" id="PF13561">
    <property type="entry name" value="adh_short_C2"/>
    <property type="match status" value="1"/>
</dbReference>
<dbReference type="Proteomes" id="UP001303115">
    <property type="component" value="Unassembled WGS sequence"/>
</dbReference>
<keyword evidence="2" id="KW-0521">NADP</keyword>
<keyword evidence="5" id="KW-1185">Reference proteome</keyword>
<comment type="similarity">
    <text evidence="1">Belongs to the short-chain dehydrogenases/reductases (SDR) family.</text>
</comment>
<dbReference type="AlphaFoldDB" id="A0AAN6SM24"/>
<dbReference type="InterPro" id="IPR036291">
    <property type="entry name" value="NAD(P)-bd_dom_sf"/>
</dbReference>
<dbReference type="InterPro" id="IPR002347">
    <property type="entry name" value="SDR_fam"/>
</dbReference>
<evidence type="ECO:0000313" key="5">
    <source>
        <dbReference type="Proteomes" id="UP001303115"/>
    </source>
</evidence>
<dbReference type="Gene3D" id="3.40.50.720">
    <property type="entry name" value="NAD(P)-binding Rossmann-like Domain"/>
    <property type="match status" value="1"/>
</dbReference>
<dbReference type="PRINTS" id="PR00080">
    <property type="entry name" value="SDRFAMILY"/>
</dbReference>
<keyword evidence="3" id="KW-0560">Oxidoreductase</keyword>
<comment type="caution">
    <text evidence="4">The sequence shown here is derived from an EMBL/GenBank/DDBJ whole genome shotgun (WGS) entry which is preliminary data.</text>
</comment>
<proteinExistence type="inferred from homology"/>
<dbReference type="PANTHER" id="PTHR42760:SF5">
    <property type="entry name" value="2-DEHYDRO-3-DEOXY-D-GLUCONATE 5-DEHYDROGENASE"/>
    <property type="match status" value="1"/>
</dbReference>
<dbReference type="SUPFAM" id="SSF51735">
    <property type="entry name" value="NAD(P)-binding Rossmann-fold domains"/>
    <property type="match status" value="1"/>
</dbReference>
<evidence type="ECO:0000313" key="4">
    <source>
        <dbReference type="EMBL" id="KAK4032115.1"/>
    </source>
</evidence>
<organism evidence="4 5">
    <name type="scientific">Parachaetomium inaequale</name>
    <dbReference type="NCBI Taxonomy" id="2588326"/>
    <lineage>
        <taxon>Eukaryota</taxon>
        <taxon>Fungi</taxon>
        <taxon>Dikarya</taxon>
        <taxon>Ascomycota</taxon>
        <taxon>Pezizomycotina</taxon>
        <taxon>Sordariomycetes</taxon>
        <taxon>Sordariomycetidae</taxon>
        <taxon>Sordariales</taxon>
        <taxon>Chaetomiaceae</taxon>
        <taxon>Parachaetomium</taxon>
    </lineage>
</organism>
<evidence type="ECO:0000256" key="3">
    <source>
        <dbReference type="ARBA" id="ARBA00023002"/>
    </source>
</evidence>
<dbReference type="PRINTS" id="PR00081">
    <property type="entry name" value="GDHRDH"/>
</dbReference>
<dbReference type="PANTHER" id="PTHR42760">
    <property type="entry name" value="SHORT-CHAIN DEHYDROGENASES/REDUCTASES FAMILY MEMBER"/>
    <property type="match status" value="1"/>
</dbReference>
<gene>
    <name evidence="4" type="ORF">C8A01DRAFT_20776</name>
</gene>
<dbReference type="FunFam" id="3.40.50.720:FF:000084">
    <property type="entry name" value="Short-chain dehydrogenase reductase"/>
    <property type="match status" value="1"/>
</dbReference>